<dbReference type="PANTHER" id="PTHR45845">
    <property type="entry name" value="RHO GUANINE NUCLEOTIDE EXCHANGE FACTOR-RELATED"/>
    <property type="match status" value="1"/>
</dbReference>
<organism evidence="1 2">
    <name type="scientific">Pelodiscus sinensis</name>
    <name type="common">Chinese softshell turtle</name>
    <name type="synonym">Trionyx sinensis</name>
    <dbReference type="NCBI Taxonomy" id="13735"/>
    <lineage>
        <taxon>Eukaryota</taxon>
        <taxon>Metazoa</taxon>
        <taxon>Chordata</taxon>
        <taxon>Craniata</taxon>
        <taxon>Vertebrata</taxon>
        <taxon>Euteleostomi</taxon>
        <taxon>Archelosauria</taxon>
        <taxon>Testudinata</taxon>
        <taxon>Testudines</taxon>
        <taxon>Cryptodira</taxon>
        <taxon>Trionychia</taxon>
        <taxon>Trionychidae</taxon>
        <taxon>Pelodiscus</taxon>
    </lineage>
</organism>
<dbReference type="Proteomes" id="UP000007267">
    <property type="component" value="Unassembled WGS sequence"/>
</dbReference>
<dbReference type="EMBL" id="AGCU01043741">
    <property type="status" value="NOT_ANNOTATED_CDS"/>
    <property type="molecule type" value="Genomic_DNA"/>
</dbReference>
<dbReference type="EMBL" id="AGCU01043737">
    <property type="status" value="NOT_ANNOTATED_CDS"/>
    <property type="molecule type" value="Genomic_DNA"/>
</dbReference>
<accession>K7FGT4</accession>
<dbReference type="Ensembl" id="ENSPSIT00000007285.1">
    <property type="protein sequence ID" value="ENSPSIP00000007244.1"/>
    <property type="gene ID" value="ENSPSIG00000006584.1"/>
</dbReference>
<dbReference type="EMBL" id="AGCU01043738">
    <property type="status" value="NOT_ANNOTATED_CDS"/>
    <property type="molecule type" value="Genomic_DNA"/>
</dbReference>
<dbReference type="EMBL" id="AGCU01043745">
    <property type="status" value="NOT_ANNOTATED_CDS"/>
    <property type="molecule type" value="Genomic_DNA"/>
</dbReference>
<dbReference type="InterPro" id="IPR052231">
    <property type="entry name" value="Rho_GEF_signaling-related"/>
</dbReference>
<dbReference type="EMBL" id="AGCU01043746">
    <property type="status" value="NOT_ANNOTATED_CDS"/>
    <property type="molecule type" value="Genomic_DNA"/>
</dbReference>
<sequence>MLSNKRIGELELVMEFEAFEDGFREVSTWIEDVGRKQLKEMTDLDDSLELLLQAQKQFREFDLVASDYCRRGWEMLKKLDKWEDVSSADLHVYGRKRHAYHNQLAEFGASLEGARSRLRDTIRLYEFFDKFLLHERPSRQLETQRDLINKGIWSD</sequence>
<reference evidence="2" key="1">
    <citation type="submission" date="2011-10" db="EMBL/GenBank/DDBJ databases">
        <authorList>
            <consortium name="Soft-shell Turtle Genome Consortium"/>
        </authorList>
    </citation>
    <scope>NUCLEOTIDE SEQUENCE [LARGE SCALE GENOMIC DNA]</scope>
    <source>
        <strain evidence="2">Daiwa-1</strain>
    </source>
</reference>
<dbReference type="AlphaFoldDB" id="K7FGT4"/>
<dbReference type="EMBL" id="AGCU01043742">
    <property type="status" value="NOT_ANNOTATED_CDS"/>
    <property type="molecule type" value="Genomic_DNA"/>
</dbReference>
<evidence type="ECO:0000313" key="2">
    <source>
        <dbReference type="Proteomes" id="UP000007267"/>
    </source>
</evidence>
<dbReference type="EMBL" id="AGCU01043744">
    <property type="status" value="NOT_ANNOTATED_CDS"/>
    <property type="molecule type" value="Genomic_DNA"/>
</dbReference>
<reference evidence="1" key="4">
    <citation type="submission" date="2025-09" db="UniProtKB">
        <authorList>
            <consortium name="Ensembl"/>
        </authorList>
    </citation>
    <scope>IDENTIFICATION</scope>
</reference>
<dbReference type="EMBL" id="AGCU01043743">
    <property type="status" value="NOT_ANNOTATED_CDS"/>
    <property type="molecule type" value="Genomic_DNA"/>
</dbReference>
<protein>
    <submittedName>
        <fullName evidence="1">Uncharacterized protein</fullName>
    </submittedName>
</protein>
<dbReference type="PANTHER" id="PTHR45845:SF4">
    <property type="entry name" value="PLECKSTRIN HOMOLOGY DOMAIN CONTAINING, FAMILY G (WITH RHOGEF DOMAIN) MEMBER 4"/>
    <property type="match status" value="1"/>
</dbReference>
<reference evidence="2" key="2">
    <citation type="journal article" date="2013" name="Nat. Genet.">
        <title>The draft genomes of soft-shell turtle and green sea turtle yield insights into the development and evolution of the turtle-specific body plan.</title>
        <authorList>
            <person name="Wang Z."/>
            <person name="Pascual-Anaya J."/>
            <person name="Zadissa A."/>
            <person name="Li W."/>
            <person name="Niimura Y."/>
            <person name="Huang Z."/>
            <person name="Li C."/>
            <person name="White S."/>
            <person name="Xiong Z."/>
            <person name="Fang D."/>
            <person name="Wang B."/>
            <person name="Ming Y."/>
            <person name="Chen Y."/>
            <person name="Zheng Y."/>
            <person name="Kuraku S."/>
            <person name="Pignatelli M."/>
            <person name="Herrero J."/>
            <person name="Beal K."/>
            <person name="Nozawa M."/>
            <person name="Li Q."/>
            <person name="Wang J."/>
            <person name="Zhang H."/>
            <person name="Yu L."/>
            <person name="Shigenobu S."/>
            <person name="Wang J."/>
            <person name="Liu J."/>
            <person name="Flicek P."/>
            <person name="Searle S."/>
            <person name="Wang J."/>
            <person name="Kuratani S."/>
            <person name="Yin Y."/>
            <person name="Aken B."/>
            <person name="Zhang G."/>
            <person name="Irie N."/>
        </authorList>
    </citation>
    <scope>NUCLEOTIDE SEQUENCE [LARGE SCALE GENOMIC DNA]</scope>
    <source>
        <strain evidence="2">Daiwa-1</strain>
    </source>
</reference>
<reference evidence="1" key="3">
    <citation type="submission" date="2025-08" db="UniProtKB">
        <authorList>
            <consortium name="Ensembl"/>
        </authorList>
    </citation>
    <scope>IDENTIFICATION</scope>
</reference>
<dbReference type="HOGENOM" id="CLU_1800978_0_0_1"/>
<dbReference type="EMBL" id="AGCU01043739">
    <property type="status" value="NOT_ANNOTATED_CDS"/>
    <property type="molecule type" value="Genomic_DNA"/>
</dbReference>
<keyword evidence="2" id="KW-1185">Reference proteome</keyword>
<evidence type="ECO:0000313" key="1">
    <source>
        <dbReference type="Ensembl" id="ENSPSIP00000007244.1"/>
    </source>
</evidence>
<dbReference type="GeneTree" id="ENSGT00940000158845"/>
<proteinExistence type="predicted"/>
<dbReference type="EMBL" id="AGCU01043740">
    <property type="status" value="NOT_ANNOTATED_CDS"/>
    <property type="molecule type" value="Genomic_DNA"/>
</dbReference>
<name>K7FGT4_PELSI</name>